<evidence type="ECO:0000313" key="11">
    <source>
        <dbReference type="Proteomes" id="UP000523007"/>
    </source>
</evidence>
<feature type="domain" description="NAD(P)-binding" evidence="9">
    <location>
        <begin position="4"/>
        <end position="304"/>
    </location>
</feature>
<reference evidence="10 11" key="1">
    <citation type="submission" date="2020-08" db="EMBL/GenBank/DDBJ databases">
        <title>Sequencing the genomes of 1000 actinobacteria strains.</title>
        <authorList>
            <person name="Klenk H.-P."/>
        </authorList>
    </citation>
    <scope>NUCLEOTIDE SEQUENCE [LARGE SCALE GENOMIC DNA]</scope>
    <source>
        <strain evidence="10 11">DSM 102030</strain>
    </source>
</reference>
<comment type="catalytic activity">
    <reaction evidence="1 8">
        <text>dTDP-alpha-D-glucose = dTDP-4-dehydro-6-deoxy-alpha-D-glucose + H2O</text>
        <dbReference type="Rhea" id="RHEA:17221"/>
        <dbReference type="ChEBI" id="CHEBI:15377"/>
        <dbReference type="ChEBI" id="CHEBI:57477"/>
        <dbReference type="ChEBI" id="CHEBI:57649"/>
        <dbReference type="EC" id="4.2.1.46"/>
    </reaction>
</comment>
<dbReference type="InterPro" id="IPR016040">
    <property type="entry name" value="NAD(P)-bd_dom"/>
</dbReference>
<keyword evidence="6" id="KW-0520">NAD</keyword>
<evidence type="ECO:0000256" key="4">
    <source>
        <dbReference type="ARBA" id="ARBA00011990"/>
    </source>
</evidence>
<comment type="cofactor">
    <cofactor evidence="2 8">
        <name>NAD(+)</name>
        <dbReference type="ChEBI" id="CHEBI:57540"/>
    </cofactor>
</comment>
<evidence type="ECO:0000256" key="6">
    <source>
        <dbReference type="ARBA" id="ARBA00023027"/>
    </source>
</evidence>
<organism evidence="10 11">
    <name type="scientific">Lipingzhangella halophila</name>
    <dbReference type="NCBI Taxonomy" id="1783352"/>
    <lineage>
        <taxon>Bacteria</taxon>
        <taxon>Bacillati</taxon>
        <taxon>Actinomycetota</taxon>
        <taxon>Actinomycetes</taxon>
        <taxon>Streptosporangiales</taxon>
        <taxon>Nocardiopsidaceae</taxon>
        <taxon>Lipingzhangella</taxon>
    </lineage>
</organism>
<keyword evidence="7 8" id="KW-0456">Lyase</keyword>
<dbReference type="InterPro" id="IPR036291">
    <property type="entry name" value="NAD(P)-bd_dom_sf"/>
</dbReference>
<dbReference type="InterPro" id="IPR005888">
    <property type="entry name" value="dTDP_Gluc_deHydtase"/>
</dbReference>
<evidence type="ECO:0000313" key="10">
    <source>
        <dbReference type="EMBL" id="MBB4934089.1"/>
    </source>
</evidence>
<dbReference type="GO" id="GO:0009225">
    <property type="term" value="P:nucleotide-sugar metabolic process"/>
    <property type="evidence" value="ECO:0007669"/>
    <property type="project" value="InterPro"/>
</dbReference>
<name>A0A7W7RLB5_9ACTN</name>
<dbReference type="SUPFAM" id="SSF51735">
    <property type="entry name" value="NAD(P)-binding Rossmann-fold domains"/>
    <property type="match status" value="1"/>
</dbReference>
<evidence type="ECO:0000256" key="7">
    <source>
        <dbReference type="ARBA" id="ARBA00023239"/>
    </source>
</evidence>
<evidence type="ECO:0000256" key="2">
    <source>
        <dbReference type="ARBA" id="ARBA00001911"/>
    </source>
</evidence>
<evidence type="ECO:0000256" key="8">
    <source>
        <dbReference type="RuleBase" id="RU004473"/>
    </source>
</evidence>
<evidence type="ECO:0000256" key="1">
    <source>
        <dbReference type="ARBA" id="ARBA00001539"/>
    </source>
</evidence>
<dbReference type="Gene3D" id="3.40.50.720">
    <property type="entry name" value="NAD(P)-binding Rossmann-like Domain"/>
    <property type="match status" value="1"/>
</dbReference>
<dbReference type="RefSeq" id="WP_184581887.1">
    <property type="nucleotide sequence ID" value="NZ_JACHJT010000001.1"/>
</dbReference>
<dbReference type="EC" id="4.2.1.46" evidence="4 8"/>
<protein>
    <recommendedName>
        <fullName evidence="5 8">dTDP-glucose 4,6-dehydratase</fullName>
        <ecNumber evidence="4 8">4.2.1.46</ecNumber>
    </recommendedName>
</protein>
<comment type="caution">
    <text evidence="10">The sequence shown here is derived from an EMBL/GenBank/DDBJ whole genome shotgun (WGS) entry which is preliminary data.</text>
</comment>
<evidence type="ECO:0000256" key="3">
    <source>
        <dbReference type="ARBA" id="ARBA00008178"/>
    </source>
</evidence>
<dbReference type="Gene3D" id="3.90.25.10">
    <property type="entry name" value="UDP-galactose 4-epimerase, domain 1"/>
    <property type="match status" value="1"/>
</dbReference>
<dbReference type="Proteomes" id="UP000523007">
    <property type="component" value="Unassembled WGS sequence"/>
</dbReference>
<proteinExistence type="inferred from homology"/>
<keyword evidence="11" id="KW-1185">Reference proteome</keyword>
<evidence type="ECO:0000259" key="9">
    <source>
        <dbReference type="Pfam" id="PF16363"/>
    </source>
</evidence>
<dbReference type="GO" id="GO:0008460">
    <property type="term" value="F:dTDP-glucose 4,6-dehydratase activity"/>
    <property type="evidence" value="ECO:0007669"/>
    <property type="project" value="UniProtKB-EC"/>
</dbReference>
<gene>
    <name evidence="10" type="ORF">F4561_004909</name>
</gene>
<evidence type="ECO:0000256" key="5">
    <source>
        <dbReference type="ARBA" id="ARBA00016977"/>
    </source>
</evidence>
<comment type="similarity">
    <text evidence="3 8">Belongs to the NAD(P)-dependent epimerase/dehydratase family. dTDP-glucose dehydratase subfamily.</text>
</comment>
<sequence length="330" mass="36615">MKVLITGGAGFIGSWFVRDILAGRASGYEHAHVTVLDKFTYAGERRNLPREDDRLTVIAGDLADAHLTAELVPGHDLVVNFAAETHVDRSIVAPRDFMRTNALGVETLMHACVQGGIPRVLHVSTDEVYGSIERGRWDERAPVDPSSPYSAAKAAGDMIALAYARTYGLPVSVTRCGNNYGPRQFPEKLVPLFVTNLLEGRPVPLYGDGLNVRDWIHVSDHCAAIRLVAEKGVPGAVYHVAGTAELTNREMVDLILRTCGESWDRVETVPDRPGHDYRYSLDDSRLRALGYSPQVGVEEGMADTVHWYETHHRWWRPKKRESGLPRTRGV</sequence>
<dbReference type="NCBIfam" id="TIGR01181">
    <property type="entry name" value="dTDP_gluc_dehyt"/>
    <property type="match status" value="1"/>
</dbReference>
<dbReference type="AlphaFoldDB" id="A0A7W7RLB5"/>
<dbReference type="CDD" id="cd05246">
    <property type="entry name" value="dTDP_GD_SDR_e"/>
    <property type="match status" value="1"/>
</dbReference>
<accession>A0A7W7RLB5</accession>
<dbReference type="EMBL" id="JACHJT010000001">
    <property type="protein sequence ID" value="MBB4934089.1"/>
    <property type="molecule type" value="Genomic_DNA"/>
</dbReference>
<dbReference type="PANTHER" id="PTHR43000">
    <property type="entry name" value="DTDP-D-GLUCOSE 4,6-DEHYDRATASE-RELATED"/>
    <property type="match status" value="1"/>
</dbReference>
<dbReference type="Pfam" id="PF16363">
    <property type="entry name" value="GDP_Man_Dehyd"/>
    <property type="match status" value="1"/>
</dbReference>